<dbReference type="SUPFAM" id="SSF63491">
    <property type="entry name" value="BAG domain"/>
    <property type="match status" value="1"/>
</dbReference>
<dbReference type="GO" id="GO:0051087">
    <property type="term" value="F:protein-folding chaperone binding"/>
    <property type="evidence" value="ECO:0007669"/>
    <property type="project" value="InterPro"/>
</dbReference>
<dbReference type="PROSITE" id="PS51035">
    <property type="entry name" value="BAG"/>
    <property type="match status" value="1"/>
</dbReference>
<feature type="compositionally biased region" description="Basic residues" evidence="1">
    <location>
        <begin position="290"/>
        <end position="304"/>
    </location>
</feature>
<evidence type="ECO:0000313" key="3">
    <source>
        <dbReference type="EMBL" id="KAK5707970.1"/>
    </source>
</evidence>
<dbReference type="Proteomes" id="UP001310594">
    <property type="component" value="Unassembled WGS sequence"/>
</dbReference>
<name>A0AAN7WKD7_9PEZI</name>
<sequence length="436" mass="47811">MATAVFEIVALYSIVDGSRSARTPICGPIRHSVATINISALLPRANLTSARKVIESLFSAGQPTAEPNIVPDAPTTYLTQLGDLLAGRTALENTSILLALCTFAVLAMSWATRFNNLGRFSPFTRSPPTGSGRVSDADFSYITADDLRQHNSNATDVSHSHQHQRAESPVDYGPPRDTDCLMLRNKKRDFLVHFPAYSIAKGELTIGQVREQAAKKLGTADLRRIKLLYKGKNLKEDSRTCKHEGLRHEAELLCTVADSVGDASEDEEDDDEGLGDDGTSDQVGADGETKRRRNRGKKSKRRNKREQTSGTSTPSEYPSNLAPPLQTGQSSTQHSRAPSPKAPGTPLTAMDKMHALRDKFASEYLPQAQSFIAHPPADQSKRDFDHKRLSETILAQILLKLDAVETEGDLDARATRKELVRQVQAVLTELDGVMKR</sequence>
<feature type="compositionally biased region" description="Polar residues" evidence="1">
    <location>
        <begin position="326"/>
        <end position="336"/>
    </location>
</feature>
<dbReference type="InterPro" id="IPR036533">
    <property type="entry name" value="BAG_dom_sf"/>
</dbReference>
<reference evidence="3" key="1">
    <citation type="submission" date="2023-08" db="EMBL/GenBank/DDBJ databases">
        <title>Black Yeasts Isolated from many extreme environments.</title>
        <authorList>
            <person name="Coleine C."/>
            <person name="Stajich J.E."/>
            <person name="Selbmann L."/>
        </authorList>
    </citation>
    <scope>NUCLEOTIDE SEQUENCE</scope>
    <source>
        <strain evidence="3">CCFEE 5810</strain>
    </source>
</reference>
<dbReference type="AlphaFoldDB" id="A0AAN7WKD7"/>
<organism evidence="3 4">
    <name type="scientific">Elasticomyces elasticus</name>
    <dbReference type="NCBI Taxonomy" id="574655"/>
    <lineage>
        <taxon>Eukaryota</taxon>
        <taxon>Fungi</taxon>
        <taxon>Dikarya</taxon>
        <taxon>Ascomycota</taxon>
        <taxon>Pezizomycotina</taxon>
        <taxon>Dothideomycetes</taxon>
        <taxon>Dothideomycetidae</taxon>
        <taxon>Mycosphaerellales</taxon>
        <taxon>Teratosphaeriaceae</taxon>
        <taxon>Elasticomyces</taxon>
    </lineage>
</organism>
<feature type="compositionally biased region" description="Polar residues" evidence="1">
    <location>
        <begin position="308"/>
        <end position="318"/>
    </location>
</feature>
<dbReference type="InterPro" id="IPR003103">
    <property type="entry name" value="BAG_domain"/>
</dbReference>
<dbReference type="Gene3D" id="1.20.58.120">
    <property type="entry name" value="BAG domain"/>
    <property type="match status" value="1"/>
</dbReference>
<dbReference type="SUPFAM" id="SSF54236">
    <property type="entry name" value="Ubiquitin-like"/>
    <property type="match status" value="1"/>
</dbReference>
<evidence type="ECO:0000256" key="1">
    <source>
        <dbReference type="SAM" id="MobiDB-lite"/>
    </source>
</evidence>
<dbReference type="SMART" id="SM00264">
    <property type="entry name" value="BAG"/>
    <property type="match status" value="1"/>
</dbReference>
<dbReference type="EMBL" id="JAVRQU010000001">
    <property type="protein sequence ID" value="KAK5707970.1"/>
    <property type="molecule type" value="Genomic_DNA"/>
</dbReference>
<evidence type="ECO:0000313" key="4">
    <source>
        <dbReference type="Proteomes" id="UP001310594"/>
    </source>
</evidence>
<dbReference type="Pfam" id="PF02179">
    <property type="entry name" value="BAG"/>
    <property type="match status" value="1"/>
</dbReference>
<accession>A0AAN7WKD7</accession>
<feature type="compositionally biased region" description="Acidic residues" evidence="1">
    <location>
        <begin position="263"/>
        <end position="279"/>
    </location>
</feature>
<feature type="region of interest" description="Disordered" evidence="1">
    <location>
        <begin position="153"/>
        <end position="174"/>
    </location>
</feature>
<evidence type="ECO:0000259" key="2">
    <source>
        <dbReference type="PROSITE" id="PS51035"/>
    </source>
</evidence>
<feature type="domain" description="BAG" evidence="2">
    <location>
        <begin position="375"/>
        <end position="434"/>
    </location>
</feature>
<gene>
    <name evidence="3" type="ORF">LTR97_000509</name>
</gene>
<comment type="caution">
    <text evidence="3">The sequence shown here is derived from an EMBL/GenBank/DDBJ whole genome shotgun (WGS) entry which is preliminary data.</text>
</comment>
<protein>
    <recommendedName>
        <fullName evidence="2">BAG domain-containing protein</fullName>
    </recommendedName>
</protein>
<dbReference type="InterPro" id="IPR029071">
    <property type="entry name" value="Ubiquitin-like_domsf"/>
</dbReference>
<proteinExistence type="predicted"/>
<feature type="compositionally biased region" description="Basic and acidic residues" evidence="1">
    <location>
        <begin position="164"/>
        <end position="174"/>
    </location>
</feature>
<feature type="region of interest" description="Disordered" evidence="1">
    <location>
        <begin position="261"/>
        <end position="348"/>
    </location>
</feature>